<evidence type="ECO:0000313" key="1">
    <source>
        <dbReference type="EMBL" id="PJI28446.1"/>
    </source>
</evidence>
<accession>A0A2M8TWX6</accession>
<comment type="caution">
    <text evidence="1">The sequence shown here is derived from an EMBL/GenBank/DDBJ whole genome shotgun (WGS) entry which is preliminary data.</text>
</comment>
<protein>
    <submittedName>
        <fullName evidence="1">Uncharacterized protein</fullName>
    </submittedName>
</protein>
<reference evidence="1 2" key="1">
    <citation type="submission" date="2017-11" db="EMBL/GenBank/DDBJ databases">
        <title>Genome sequencing of Prevotella intermedia KCOM 2832.</title>
        <authorList>
            <person name="Kook J.-K."/>
            <person name="Park S.-N."/>
            <person name="Lim Y.K."/>
        </authorList>
    </citation>
    <scope>NUCLEOTIDE SEQUENCE [LARGE SCALE GENOMIC DNA]</scope>
    <source>
        <strain evidence="1 2">KCOM 2832</strain>
    </source>
</reference>
<proteinExistence type="predicted"/>
<gene>
    <name evidence="1" type="ORF">CTM58_07210</name>
</gene>
<dbReference type="AlphaFoldDB" id="A0A2M8TWX6"/>
<name>A0A2M8TWX6_PREIN</name>
<organism evidence="1 2">
    <name type="scientific">Prevotella intermedia</name>
    <dbReference type="NCBI Taxonomy" id="28131"/>
    <lineage>
        <taxon>Bacteria</taxon>
        <taxon>Pseudomonadati</taxon>
        <taxon>Bacteroidota</taxon>
        <taxon>Bacteroidia</taxon>
        <taxon>Bacteroidales</taxon>
        <taxon>Prevotellaceae</taxon>
        <taxon>Prevotella</taxon>
    </lineage>
</organism>
<dbReference type="Proteomes" id="UP000229884">
    <property type="component" value="Unassembled WGS sequence"/>
</dbReference>
<sequence>MKESFEDFKRLIKEWLDTHPKEYGSFVEEMNRKDSAGFQKVFMLVVKIVPKYKDEVKKRMFNDTLKEFSSLENMLTNSDLAERLIHEFHNTDRKSIVPAMLAWLYFGRSYECMVEHGESLIQNSKTNRLHKWMLSLMIKYIIRRSVSSGERTKEDWKEFQQYQKAIGSDGLIESALEEEASIIDKPAVSSKRRGRPKDERTLEELLKPVEKKELLSKIRTRILTKPKEKDIVYLKIALEEDCLLEECDIAPFYRALSDYFNVRLIGLRGVQNAYKELSESIGKTGIRLMDRGEDRTSIDEIKAFLSE</sequence>
<dbReference type="Pfam" id="PF19509">
    <property type="entry name" value="DUF6043"/>
    <property type="match status" value="1"/>
</dbReference>
<dbReference type="EMBL" id="PENG01000001">
    <property type="protein sequence ID" value="PJI28446.1"/>
    <property type="molecule type" value="Genomic_DNA"/>
</dbReference>
<evidence type="ECO:0000313" key="2">
    <source>
        <dbReference type="Proteomes" id="UP000229884"/>
    </source>
</evidence>
<dbReference type="InterPro" id="IPR046106">
    <property type="entry name" value="DUF6043"/>
</dbReference>